<organism evidence="1 2">
    <name type="scientific">Caerostris extrusa</name>
    <name type="common">Bark spider</name>
    <name type="synonym">Caerostris bankana</name>
    <dbReference type="NCBI Taxonomy" id="172846"/>
    <lineage>
        <taxon>Eukaryota</taxon>
        <taxon>Metazoa</taxon>
        <taxon>Ecdysozoa</taxon>
        <taxon>Arthropoda</taxon>
        <taxon>Chelicerata</taxon>
        <taxon>Arachnida</taxon>
        <taxon>Araneae</taxon>
        <taxon>Araneomorphae</taxon>
        <taxon>Entelegynae</taxon>
        <taxon>Araneoidea</taxon>
        <taxon>Araneidae</taxon>
        <taxon>Caerostris</taxon>
    </lineage>
</organism>
<dbReference type="EMBL" id="BPLR01001638">
    <property type="protein sequence ID" value="GIZ03721.1"/>
    <property type="molecule type" value="Genomic_DNA"/>
</dbReference>
<keyword evidence="2" id="KW-1185">Reference proteome</keyword>
<accession>A0AAV4Y8D2</accession>
<reference evidence="1 2" key="1">
    <citation type="submission" date="2021-06" db="EMBL/GenBank/DDBJ databases">
        <title>Caerostris extrusa draft genome.</title>
        <authorList>
            <person name="Kono N."/>
            <person name="Arakawa K."/>
        </authorList>
    </citation>
    <scope>NUCLEOTIDE SEQUENCE [LARGE SCALE GENOMIC DNA]</scope>
</reference>
<sequence length="127" mass="15077">MERRQFSVRWARRNQTPNNARRSQAVNCIYLNRRQTLVEWRAALDPTRSHLNFTKLVNFFHIENLKKTFFHPTALEEWQLFCEPHFRFEMAVSVPEKISLSHGNNQTCPALEVNRSRLAHGDIKLES</sequence>
<comment type="caution">
    <text evidence="1">The sequence shown here is derived from an EMBL/GenBank/DDBJ whole genome shotgun (WGS) entry which is preliminary data.</text>
</comment>
<gene>
    <name evidence="1" type="ORF">CEXT_225791</name>
</gene>
<evidence type="ECO:0000313" key="2">
    <source>
        <dbReference type="Proteomes" id="UP001054945"/>
    </source>
</evidence>
<name>A0AAV4Y8D2_CAEEX</name>
<proteinExistence type="predicted"/>
<protein>
    <submittedName>
        <fullName evidence="1">Uncharacterized protein</fullName>
    </submittedName>
</protein>
<evidence type="ECO:0000313" key="1">
    <source>
        <dbReference type="EMBL" id="GIZ03721.1"/>
    </source>
</evidence>
<dbReference type="Proteomes" id="UP001054945">
    <property type="component" value="Unassembled WGS sequence"/>
</dbReference>
<dbReference type="AlphaFoldDB" id="A0AAV4Y8D2"/>